<dbReference type="Gene3D" id="6.10.250.690">
    <property type="match status" value="1"/>
</dbReference>
<evidence type="ECO:0000256" key="2">
    <source>
        <dbReference type="ARBA" id="ARBA00022553"/>
    </source>
</evidence>
<dbReference type="CDD" id="cd00383">
    <property type="entry name" value="trans_reg_C"/>
    <property type="match status" value="1"/>
</dbReference>
<dbReference type="SUPFAM" id="SSF46894">
    <property type="entry name" value="C-terminal effector domain of the bipartite response regulators"/>
    <property type="match status" value="1"/>
</dbReference>
<accession>F2JGL7</accession>
<evidence type="ECO:0000256" key="5">
    <source>
        <dbReference type="ARBA" id="ARBA00023125"/>
    </source>
</evidence>
<evidence type="ECO:0000256" key="1">
    <source>
        <dbReference type="ARBA" id="ARBA00018672"/>
    </source>
</evidence>
<dbReference type="InterPro" id="IPR036388">
    <property type="entry name" value="WH-like_DNA-bd_sf"/>
</dbReference>
<dbReference type="Gene3D" id="1.10.10.10">
    <property type="entry name" value="Winged helix-like DNA-binding domain superfamily/Winged helix DNA-binding domain"/>
    <property type="match status" value="1"/>
</dbReference>
<feature type="DNA-binding region" description="OmpR/PhoB-type" evidence="9">
    <location>
        <begin position="135"/>
        <end position="234"/>
    </location>
</feature>
<evidence type="ECO:0000256" key="7">
    <source>
        <dbReference type="ARBA" id="ARBA00024867"/>
    </source>
</evidence>
<evidence type="ECO:0000259" key="10">
    <source>
        <dbReference type="PROSITE" id="PS50110"/>
    </source>
</evidence>
<keyword evidence="2 8" id="KW-0597">Phosphoprotein</keyword>
<dbReference type="PROSITE" id="PS51755">
    <property type="entry name" value="OMPR_PHOB"/>
    <property type="match status" value="1"/>
</dbReference>
<dbReference type="Pfam" id="PF00486">
    <property type="entry name" value="Trans_reg_C"/>
    <property type="match status" value="1"/>
</dbReference>
<name>F2JGL7_CELLD</name>
<dbReference type="GO" id="GO:0032993">
    <property type="term" value="C:protein-DNA complex"/>
    <property type="evidence" value="ECO:0007669"/>
    <property type="project" value="TreeGrafter"/>
</dbReference>
<proteinExistence type="predicted"/>
<dbReference type="Gene3D" id="3.40.50.2300">
    <property type="match status" value="1"/>
</dbReference>
<dbReference type="PANTHER" id="PTHR48111:SF2">
    <property type="entry name" value="RESPONSE REGULATOR SAER"/>
    <property type="match status" value="1"/>
</dbReference>
<dbReference type="FunFam" id="3.40.50.2300:FF:000001">
    <property type="entry name" value="DNA-binding response regulator PhoB"/>
    <property type="match status" value="1"/>
</dbReference>
<dbReference type="SMART" id="SM00862">
    <property type="entry name" value="Trans_reg_C"/>
    <property type="match status" value="1"/>
</dbReference>
<dbReference type="SMART" id="SM00448">
    <property type="entry name" value="REC"/>
    <property type="match status" value="1"/>
</dbReference>
<keyword evidence="13" id="KW-1185">Reference proteome</keyword>
<comment type="function">
    <text evidence="7">May play the central regulatory role in sporulation. It may be an element of the effector pathway responsible for the activation of sporulation genes in response to nutritional stress. Spo0A may act in concert with spo0H (a sigma factor) to control the expression of some genes that are critical to the sporulation process.</text>
</comment>
<evidence type="ECO:0000313" key="13">
    <source>
        <dbReference type="Proteomes" id="UP000008467"/>
    </source>
</evidence>
<reference evidence="12 13" key="1">
    <citation type="journal article" date="2011" name="J. Bacteriol.">
        <title>Complete genome sequence of the cellulose-degrading bacterium Cellulosilyticum lentocellum.</title>
        <authorList>
            <consortium name="US DOE Joint Genome Institute"/>
            <person name="Miller D.A."/>
            <person name="Suen G."/>
            <person name="Bruce D."/>
            <person name="Copeland A."/>
            <person name="Cheng J.F."/>
            <person name="Detter C."/>
            <person name="Goodwin L.A."/>
            <person name="Han C.S."/>
            <person name="Hauser L.J."/>
            <person name="Land M.L."/>
            <person name="Lapidus A."/>
            <person name="Lucas S."/>
            <person name="Meincke L."/>
            <person name="Pitluck S."/>
            <person name="Tapia R."/>
            <person name="Teshima H."/>
            <person name="Woyke T."/>
            <person name="Fox B.G."/>
            <person name="Angert E.R."/>
            <person name="Currie C.R."/>
        </authorList>
    </citation>
    <scope>NUCLEOTIDE SEQUENCE [LARGE SCALE GENOMIC DNA]</scope>
    <source>
        <strain evidence="13">ATCC 49066 / DSM 5427 / NCIMB 11756 / RHM5</strain>
    </source>
</reference>
<dbReference type="InterPro" id="IPR001867">
    <property type="entry name" value="OmpR/PhoB-type_DNA-bd"/>
</dbReference>
<evidence type="ECO:0000313" key="12">
    <source>
        <dbReference type="EMBL" id="ADZ82972.1"/>
    </source>
</evidence>
<dbReference type="eggNOG" id="COG0745">
    <property type="taxonomic scope" value="Bacteria"/>
</dbReference>
<dbReference type="InterPro" id="IPR011006">
    <property type="entry name" value="CheY-like_superfamily"/>
</dbReference>
<dbReference type="PANTHER" id="PTHR48111">
    <property type="entry name" value="REGULATOR OF RPOS"/>
    <property type="match status" value="1"/>
</dbReference>
<evidence type="ECO:0000256" key="8">
    <source>
        <dbReference type="PROSITE-ProRule" id="PRU00169"/>
    </source>
</evidence>
<dbReference type="GO" id="GO:0000156">
    <property type="term" value="F:phosphorelay response regulator activity"/>
    <property type="evidence" value="ECO:0007669"/>
    <property type="project" value="TreeGrafter"/>
</dbReference>
<keyword evidence="5 9" id="KW-0238">DNA-binding</keyword>
<dbReference type="InterPro" id="IPR001789">
    <property type="entry name" value="Sig_transdc_resp-reg_receiver"/>
</dbReference>
<sequence>MENINILVVDDDLQIMEVLCKLLELEGYKVHSSFNGFEAIDYINNNSIQLVILDVMMPHLNGLTALLKIREKHNVPIIMLSAKTEETDKVCGLSLGADDYIEKPFNTAELLARVKAQLRRYMLLGASIENAAQTHDLIEVGDLVLNQATKEILVCDIPYALTATEYKILELLMKHPNQVFSAEQIYENVWQETVYAVENTVMVHIRRIREKIEMNPKEPKYLKVVWGIGYKIER</sequence>
<organism evidence="12 13">
    <name type="scientific">Cellulosilyticum lentocellum (strain ATCC 49066 / DSM 5427 / NCIMB 11756 / RHM5)</name>
    <name type="common">Clostridium lentocellum</name>
    <dbReference type="NCBI Taxonomy" id="642492"/>
    <lineage>
        <taxon>Bacteria</taxon>
        <taxon>Bacillati</taxon>
        <taxon>Bacillota</taxon>
        <taxon>Clostridia</taxon>
        <taxon>Lachnospirales</taxon>
        <taxon>Cellulosilyticaceae</taxon>
        <taxon>Cellulosilyticum</taxon>
    </lineage>
</organism>
<dbReference type="KEGG" id="cle:Clole_1245"/>
<dbReference type="PROSITE" id="PS50110">
    <property type="entry name" value="RESPONSE_REGULATORY"/>
    <property type="match status" value="1"/>
</dbReference>
<dbReference type="RefSeq" id="WP_013656271.1">
    <property type="nucleotide sequence ID" value="NC_015275.1"/>
</dbReference>
<dbReference type="GO" id="GO:0005829">
    <property type="term" value="C:cytosol"/>
    <property type="evidence" value="ECO:0007669"/>
    <property type="project" value="TreeGrafter"/>
</dbReference>
<feature type="domain" description="Response regulatory" evidence="10">
    <location>
        <begin position="5"/>
        <end position="118"/>
    </location>
</feature>
<dbReference type="EMBL" id="CP002582">
    <property type="protein sequence ID" value="ADZ82972.1"/>
    <property type="molecule type" value="Genomic_DNA"/>
</dbReference>
<dbReference type="InterPro" id="IPR016032">
    <property type="entry name" value="Sig_transdc_resp-reg_C-effctor"/>
</dbReference>
<dbReference type="AlphaFoldDB" id="F2JGL7"/>
<evidence type="ECO:0000259" key="11">
    <source>
        <dbReference type="PROSITE" id="PS51755"/>
    </source>
</evidence>
<evidence type="ECO:0000256" key="4">
    <source>
        <dbReference type="ARBA" id="ARBA00023015"/>
    </source>
</evidence>
<evidence type="ECO:0000256" key="9">
    <source>
        <dbReference type="PROSITE-ProRule" id="PRU01091"/>
    </source>
</evidence>
<dbReference type="Pfam" id="PF00072">
    <property type="entry name" value="Response_reg"/>
    <property type="match status" value="1"/>
</dbReference>
<dbReference type="HOGENOM" id="CLU_000445_30_4_9"/>
<keyword evidence="4" id="KW-0805">Transcription regulation</keyword>
<evidence type="ECO:0000256" key="3">
    <source>
        <dbReference type="ARBA" id="ARBA00023012"/>
    </source>
</evidence>
<protein>
    <recommendedName>
        <fullName evidence="1">Stage 0 sporulation protein A homolog</fullName>
    </recommendedName>
</protein>
<dbReference type="STRING" id="642492.Clole_1245"/>
<feature type="modified residue" description="4-aspartylphosphate" evidence="8">
    <location>
        <position position="54"/>
    </location>
</feature>
<dbReference type="GO" id="GO:0006355">
    <property type="term" value="P:regulation of DNA-templated transcription"/>
    <property type="evidence" value="ECO:0007669"/>
    <property type="project" value="InterPro"/>
</dbReference>
<evidence type="ECO:0000256" key="6">
    <source>
        <dbReference type="ARBA" id="ARBA00023163"/>
    </source>
</evidence>
<dbReference type="Proteomes" id="UP000008467">
    <property type="component" value="Chromosome"/>
</dbReference>
<dbReference type="InterPro" id="IPR039420">
    <property type="entry name" value="WalR-like"/>
</dbReference>
<dbReference type="GO" id="GO:0000976">
    <property type="term" value="F:transcription cis-regulatory region binding"/>
    <property type="evidence" value="ECO:0007669"/>
    <property type="project" value="TreeGrafter"/>
</dbReference>
<keyword evidence="6" id="KW-0804">Transcription</keyword>
<keyword evidence="3" id="KW-0902">Two-component regulatory system</keyword>
<dbReference type="FunFam" id="1.10.10.10:FF:000018">
    <property type="entry name" value="DNA-binding response regulator ResD"/>
    <property type="match status" value="1"/>
</dbReference>
<dbReference type="SUPFAM" id="SSF52172">
    <property type="entry name" value="CheY-like"/>
    <property type="match status" value="1"/>
</dbReference>
<feature type="domain" description="OmpR/PhoB-type" evidence="11">
    <location>
        <begin position="135"/>
        <end position="234"/>
    </location>
</feature>
<gene>
    <name evidence="12" type="ordered locus">Clole_1245</name>
</gene>